<feature type="transmembrane region" description="Helical" evidence="1">
    <location>
        <begin position="20"/>
        <end position="40"/>
    </location>
</feature>
<sequence length="284" mass="29773">MMTPLRQSFRRSRSSGFSLVEMIMVIVITGIIAGMVAVFMSGPLMSYVSASQRADLTDTADLALRRLSREIRQALPNSLRVTTADGNYWIEFIATRGGGSYLPSAGLFSAGAFNLTVSSQMPSNPAIAANDYIVINNTGNGDQSAYGCSGLAYCNTMNVTGIAGQQLALTPLNGGPAFAWPGPSTTRFQVVPAGTRAVAYSCPVGTAGPLRRYSNYGLNGTQAAAIAAAKASGGNLVANNARCNVVYPPSLQSFGVLVVTLTLTDRAGDESVTLMREIHIDNAL</sequence>
<dbReference type="NCBIfam" id="TIGR02532">
    <property type="entry name" value="IV_pilin_GFxxxE"/>
    <property type="match status" value="1"/>
</dbReference>
<keyword evidence="1" id="KW-1133">Transmembrane helix</keyword>
<protein>
    <submittedName>
        <fullName evidence="2">MSHA biogenesis protein MshO</fullName>
    </submittedName>
</protein>
<accession>A0A7Z7HQ64</accession>
<keyword evidence="1" id="KW-0812">Transmembrane</keyword>
<name>A0A7Z7HQ64_9PROT</name>
<keyword evidence="3" id="KW-1185">Reference proteome</keyword>
<dbReference type="InterPro" id="IPR012902">
    <property type="entry name" value="N_methyl_site"/>
</dbReference>
<evidence type="ECO:0000256" key="1">
    <source>
        <dbReference type="SAM" id="Phobius"/>
    </source>
</evidence>
<keyword evidence="1" id="KW-0472">Membrane</keyword>
<dbReference type="InterPro" id="IPR045584">
    <property type="entry name" value="Pilin-like"/>
</dbReference>
<dbReference type="EMBL" id="LT837803">
    <property type="protein sequence ID" value="SMB24367.1"/>
    <property type="molecule type" value="Genomic_DNA"/>
</dbReference>
<dbReference type="PROSITE" id="PS00409">
    <property type="entry name" value="PROKAR_NTER_METHYL"/>
    <property type="match status" value="1"/>
</dbReference>
<evidence type="ECO:0000313" key="3">
    <source>
        <dbReference type="Proteomes" id="UP000242886"/>
    </source>
</evidence>
<dbReference type="Pfam" id="PF07963">
    <property type="entry name" value="N_methyl"/>
    <property type="match status" value="1"/>
</dbReference>
<proteinExistence type="predicted"/>
<reference evidence="2" key="1">
    <citation type="submission" date="2017-03" db="EMBL/GenBank/DDBJ databases">
        <authorList>
            <consortium name="AG Boll"/>
        </authorList>
    </citation>
    <scope>NUCLEOTIDE SEQUENCE [LARGE SCALE GENOMIC DNA]</scope>
    <source>
        <strain evidence="2">Chol</strain>
    </source>
</reference>
<evidence type="ECO:0000313" key="2">
    <source>
        <dbReference type="EMBL" id="SMB24367.1"/>
    </source>
</evidence>
<dbReference type="SUPFAM" id="SSF54523">
    <property type="entry name" value="Pili subunits"/>
    <property type="match status" value="1"/>
</dbReference>
<dbReference type="Proteomes" id="UP000242886">
    <property type="component" value="Chromosome SDENCHOL"/>
</dbReference>
<dbReference type="RefSeq" id="WP_154716278.1">
    <property type="nucleotide sequence ID" value="NZ_LT837803.1"/>
</dbReference>
<dbReference type="AlphaFoldDB" id="A0A7Z7HQ64"/>
<organism evidence="2 3">
    <name type="scientific">Sterolibacterium denitrificans</name>
    <dbReference type="NCBI Taxonomy" id="157592"/>
    <lineage>
        <taxon>Bacteria</taxon>
        <taxon>Pseudomonadati</taxon>
        <taxon>Pseudomonadota</taxon>
        <taxon>Betaproteobacteria</taxon>
        <taxon>Nitrosomonadales</taxon>
        <taxon>Sterolibacteriaceae</taxon>
        <taxon>Sterolibacterium</taxon>
    </lineage>
</organism>
<gene>
    <name evidence="2" type="ORF">SDENCHOL_11048</name>
</gene>
<dbReference type="Gene3D" id="3.30.700.10">
    <property type="entry name" value="Glycoprotein, Type 4 Pilin"/>
    <property type="match status" value="1"/>
</dbReference>